<evidence type="ECO:0000256" key="1">
    <source>
        <dbReference type="SAM" id="MobiDB-lite"/>
    </source>
</evidence>
<dbReference type="EMBL" id="BGPR01244725">
    <property type="protein sequence ID" value="GBM22090.1"/>
    <property type="molecule type" value="Genomic_DNA"/>
</dbReference>
<accession>A0A4Y2DZ06</accession>
<protein>
    <submittedName>
        <fullName evidence="3">Uncharacterized protein</fullName>
    </submittedName>
</protein>
<evidence type="ECO:0000313" key="4">
    <source>
        <dbReference type="Proteomes" id="UP000499080"/>
    </source>
</evidence>
<reference evidence="3 4" key="1">
    <citation type="journal article" date="2019" name="Sci. Rep.">
        <title>Orb-weaving spider Araneus ventricosus genome elucidates the spidroin gene catalogue.</title>
        <authorList>
            <person name="Kono N."/>
            <person name="Nakamura H."/>
            <person name="Ohtoshi R."/>
            <person name="Moran D.A.P."/>
            <person name="Shinohara A."/>
            <person name="Yoshida Y."/>
            <person name="Fujiwara M."/>
            <person name="Mori M."/>
            <person name="Tomita M."/>
            <person name="Arakawa K."/>
        </authorList>
    </citation>
    <scope>NUCLEOTIDE SEQUENCE [LARGE SCALE GENOMIC DNA]</scope>
</reference>
<dbReference type="AlphaFoldDB" id="A0A4Y2DZ06"/>
<sequence length="53" mass="6029">MERRQFSRISTNPHSQHRRLGAERNHPAELLRGMALHAVQGVSAHWEIPHAPG</sequence>
<dbReference type="Proteomes" id="UP000499080">
    <property type="component" value="Unassembled WGS sequence"/>
</dbReference>
<keyword evidence="4" id="KW-1185">Reference proteome</keyword>
<proteinExistence type="predicted"/>
<feature type="non-terminal residue" evidence="3">
    <location>
        <position position="53"/>
    </location>
</feature>
<comment type="caution">
    <text evidence="3">The sequence shown here is derived from an EMBL/GenBank/DDBJ whole genome shotgun (WGS) entry which is preliminary data.</text>
</comment>
<organism evidence="3 4">
    <name type="scientific">Araneus ventricosus</name>
    <name type="common">Orbweaver spider</name>
    <name type="synonym">Epeira ventricosa</name>
    <dbReference type="NCBI Taxonomy" id="182803"/>
    <lineage>
        <taxon>Eukaryota</taxon>
        <taxon>Metazoa</taxon>
        <taxon>Ecdysozoa</taxon>
        <taxon>Arthropoda</taxon>
        <taxon>Chelicerata</taxon>
        <taxon>Arachnida</taxon>
        <taxon>Araneae</taxon>
        <taxon>Araneomorphae</taxon>
        <taxon>Entelegynae</taxon>
        <taxon>Araneoidea</taxon>
        <taxon>Araneidae</taxon>
        <taxon>Araneus</taxon>
    </lineage>
</organism>
<evidence type="ECO:0000313" key="3">
    <source>
        <dbReference type="EMBL" id="GBM22090.1"/>
    </source>
</evidence>
<feature type="region of interest" description="Disordered" evidence="1">
    <location>
        <begin position="1"/>
        <end position="26"/>
    </location>
</feature>
<name>A0A4Y2DZ06_ARAVE</name>
<evidence type="ECO:0000313" key="2">
    <source>
        <dbReference type="EMBL" id="GBM22078.1"/>
    </source>
</evidence>
<gene>
    <name evidence="2" type="ORF">AVEN_171309_1</name>
    <name evidence="3" type="ORF">AVEN_177409_1</name>
</gene>
<dbReference type="EMBL" id="BGPR01244720">
    <property type="protein sequence ID" value="GBM22078.1"/>
    <property type="molecule type" value="Genomic_DNA"/>
</dbReference>